<dbReference type="EMBL" id="JAPZVP010000007">
    <property type="protein sequence ID" value="MDA1360116.1"/>
    <property type="molecule type" value="Genomic_DNA"/>
</dbReference>
<gene>
    <name evidence="1" type="ORF">O1R50_10795</name>
</gene>
<organism evidence="1 2">
    <name type="scientific">Glycomyces luteolus</name>
    <dbReference type="NCBI Taxonomy" id="2670330"/>
    <lineage>
        <taxon>Bacteria</taxon>
        <taxon>Bacillati</taxon>
        <taxon>Actinomycetota</taxon>
        <taxon>Actinomycetes</taxon>
        <taxon>Glycomycetales</taxon>
        <taxon>Glycomycetaceae</taxon>
        <taxon>Glycomyces</taxon>
    </lineage>
</organism>
<dbReference type="Proteomes" id="UP001146067">
    <property type="component" value="Unassembled WGS sequence"/>
</dbReference>
<sequence>MRNTEMAKLGVLVGEWRTTISDAWFIEPPGTAVPGETSVKWLGESMLLVHTRFGGGGHEHSELRNVLGRSDANDRFVALYEDDRGVCREFAMTFGDGRWTMSRKDPDFHQRFIADVVEQDRILGRWEASDDAGVTWRKDFDLTYERL</sequence>
<name>A0A9X3SQH9_9ACTN</name>
<evidence type="ECO:0000313" key="2">
    <source>
        <dbReference type="Proteomes" id="UP001146067"/>
    </source>
</evidence>
<evidence type="ECO:0000313" key="1">
    <source>
        <dbReference type="EMBL" id="MDA1360116.1"/>
    </source>
</evidence>
<comment type="caution">
    <text evidence="1">The sequence shown here is derived from an EMBL/GenBank/DDBJ whole genome shotgun (WGS) entry which is preliminary data.</text>
</comment>
<reference evidence="1" key="1">
    <citation type="submission" date="2022-12" db="EMBL/GenBank/DDBJ databases">
        <title>Gycomyces niveus sp.nov.,a novel actinomycete isolated from soil in Shouguan.</title>
        <authorList>
            <person name="Yang X."/>
        </authorList>
    </citation>
    <scope>NUCLEOTIDE SEQUENCE</scope>
    <source>
        <strain evidence="1">NEAU-A15</strain>
    </source>
</reference>
<protein>
    <recommendedName>
        <fullName evidence="3">DUF1579 domain-containing protein</fullName>
    </recommendedName>
</protein>
<keyword evidence="2" id="KW-1185">Reference proteome</keyword>
<dbReference type="AlphaFoldDB" id="A0A9X3SQH9"/>
<proteinExistence type="predicted"/>
<dbReference type="RefSeq" id="WP_270110031.1">
    <property type="nucleotide sequence ID" value="NZ_JAPZVP010000007.1"/>
</dbReference>
<evidence type="ECO:0008006" key="3">
    <source>
        <dbReference type="Google" id="ProtNLM"/>
    </source>
</evidence>
<accession>A0A9X3SQH9</accession>